<dbReference type="AlphaFoldDB" id="A0A3M6T506"/>
<organism evidence="3 4">
    <name type="scientific">Pocillopora damicornis</name>
    <name type="common">Cauliflower coral</name>
    <name type="synonym">Millepora damicornis</name>
    <dbReference type="NCBI Taxonomy" id="46731"/>
    <lineage>
        <taxon>Eukaryota</taxon>
        <taxon>Metazoa</taxon>
        <taxon>Cnidaria</taxon>
        <taxon>Anthozoa</taxon>
        <taxon>Hexacorallia</taxon>
        <taxon>Scleractinia</taxon>
        <taxon>Astrocoeniina</taxon>
        <taxon>Pocilloporidae</taxon>
        <taxon>Pocillopora</taxon>
    </lineage>
</organism>
<keyword evidence="4" id="KW-1185">Reference proteome</keyword>
<evidence type="ECO:0000313" key="3">
    <source>
        <dbReference type="EMBL" id="RMX35960.1"/>
    </source>
</evidence>
<sequence>MPDAGPLLTTSLLLVLPAPNNLTGSDNIPAGTTNVKQPGGSLIAAVGVGKIYDISAIQAIVKHVAGSTNSKVFFPCGDYLVSDDIATSGLVELHGTQSDIAVIKASYLYLDGIRVVFDGQTNHLHSCVLFHRQVQLQAIGRNDDGAWKQSRLQKRLIDEFKGITANCSAFKDGCPFENLKTVGEYLDKLA</sequence>
<name>A0A3M6T506_POCDA</name>
<dbReference type="Pfam" id="PF12708">
    <property type="entry name" value="Pect-lyase_RHGA_epim"/>
    <property type="match status" value="1"/>
</dbReference>
<dbReference type="Proteomes" id="UP000275408">
    <property type="component" value="Unassembled WGS sequence"/>
</dbReference>
<dbReference type="InterPro" id="IPR024535">
    <property type="entry name" value="RHGA/B-epi-like_pectate_lyase"/>
</dbReference>
<dbReference type="EMBL" id="RCHS01004337">
    <property type="protein sequence ID" value="RMX35960.1"/>
    <property type="molecule type" value="Genomic_DNA"/>
</dbReference>
<dbReference type="OrthoDB" id="1046782at2759"/>
<evidence type="ECO:0000259" key="2">
    <source>
        <dbReference type="Pfam" id="PF12708"/>
    </source>
</evidence>
<evidence type="ECO:0000313" key="4">
    <source>
        <dbReference type="Proteomes" id="UP000275408"/>
    </source>
</evidence>
<accession>A0A3M6T506</accession>
<dbReference type="SUPFAM" id="SSF51126">
    <property type="entry name" value="Pectin lyase-like"/>
    <property type="match status" value="1"/>
</dbReference>
<feature type="domain" description="Rhamnogalacturonase A/B/Epimerase-like pectate lyase" evidence="2">
    <location>
        <begin position="45"/>
        <end position="113"/>
    </location>
</feature>
<feature type="chain" id="PRO_5017954646" description="Rhamnogalacturonase A/B/Epimerase-like pectate lyase domain-containing protein" evidence="1">
    <location>
        <begin position="26"/>
        <end position="190"/>
    </location>
</feature>
<evidence type="ECO:0000256" key="1">
    <source>
        <dbReference type="SAM" id="SignalP"/>
    </source>
</evidence>
<keyword evidence="1" id="KW-0732">Signal</keyword>
<dbReference type="InterPro" id="IPR011050">
    <property type="entry name" value="Pectin_lyase_fold/virulence"/>
</dbReference>
<feature type="signal peptide" evidence="1">
    <location>
        <begin position="1"/>
        <end position="25"/>
    </location>
</feature>
<gene>
    <name evidence="3" type="ORF">pdam_00005216</name>
</gene>
<dbReference type="InterPro" id="IPR012334">
    <property type="entry name" value="Pectin_lyas_fold"/>
</dbReference>
<comment type="caution">
    <text evidence="3">The sequence shown here is derived from an EMBL/GenBank/DDBJ whole genome shotgun (WGS) entry which is preliminary data.</text>
</comment>
<proteinExistence type="predicted"/>
<protein>
    <recommendedName>
        <fullName evidence="2">Rhamnogalacturonase A/B/Epimerase-like pectate lyase domain-containing protein</fullName>
    </recommendedName>
</protein>
<reference evidence="3 4" key="1">
    <citation type="journal article" date="2018" name="Sci. Rep.">
        <title>Comparative analysis of the Pocillopora damicornis genome highlights role of immune system in coral evolution.</title>
        <authorList>
            <person name="Cunning R."/>
            <person name="Bay R.A."/>
            <person name="Gillette P."/>
            <person name="Baker A.C."/>
            <person name="Traylor-Knowles N."/>
        </authorList>
    </citation>
    <scope>NUCLEOTIDE SEQUENCE [LARGE SCALE GENOMIC DNA]</scope>
    <source>
        <strain evidence="3">RSMAS</strain>
        <tissue evidence="3">Whole animal</tissue>
    </source>
</reference>
<dbReference type="Gene3D" id="2.160.20.10">
    <property type="entry name" value="Single-stranded right-handed beta-helix, Pectin lyase-like"/>
    <property type="match status" value="1"/>
</dbReference>